<feature type="transmembrane region" description="Helical" evidence="1">
    <location>
        <begin position="299"/>
        <end position="319"/>
    </location>
</feature>
<keyword evidence="1" id="KW-0812">Transmembrane</keyword>
<dbReference type="PROSITE" id="PS50850">
    <property type="entry name" value="MFS"/>
    <property type="match status" value="1"/>
</dbReference>
<proteinExistence type="predicted"/>
<feature type="transmembrane region" description="Helical" evidence="1">
    <location>
        <begin position="243"/>
        <end position="263"/>
    </location>
</feature>
<feature type="transmembrane region" description="Helical" evidence="1">
    <location>
        <begin position="165"/>
        <end position="182"/>
    </location>
</feature>
<keyword evidence="1" id="KW-0472">Membrane</keyword>
<dbReference type="AlphaFoldDB" id="A0A3B1BQ48"/>
<dbReference type="Pfam" id="PF07690">
    <property type="entry name" value="MFS_1"/>
    <property type="match status" value="1"/>
</dbReference>
<feature type="domain" description="Major facilitator superfamily (MFS) profile" evidence="2">
    <location>
        <begin position="11"/>
        <end position="385"/>
    </location>
</feature>
<dbReference type="GO" id="GO:0005886">
    <property type="term" value="C:plasma membrane"/>
    <property type="evidence" value="ECO:0007669"/>
    <property type="project" value="TreeGrafter"/>
</dbReference>
<dbReference type="PANTHER" id="PTHR43129">
    <property type="entry name" value="FOSMIDOMYCIN RESISTANCE PROTEIN"/>
    <property type="match status" value="1"/>
</dbReference>
<feature type="transmembrane region" description="Helical" evidence="1">
    <location>
        <begin position="275"/>
        <end position="293"/>
    </location>
</feature>
<feature type="transmembrane region" description="Helical" evidence="1">
    <location>
        <begin position="364"/>
        <end position="382"/>
    </location>
</feature>
<feature type="transmembrane region" description="Helical" evidence="1">
    <location>
        <begin position="32"/>
        <end position="53"/>
    </location>
</feature>
<dbReference type="InterPro" id="IPR036259">
    <property type="entry name" value="MFS_trans_sf"/>
</dbReference>
<name>A0A3B1BQ48_9ZZZZ</name>
<dbReference type="SUPFAM" id="SSF103473">
    <property type="entry name" value="MFS general substrate transporter"/>
    <property type="match status" value="1"/>
</dbReference>
<reference evidence="3" key="1">
    <citation type="submission" date="2018-06" db="EMBL/GenBank/DDBJ databases">
        <authorList>
            <person name="Zhirakovskaya E."/>
        </authorList>
    </citation>
    <scope>NUCLEOTIDE SEQUENCE</scope>
</reference>
<accession>A0A3B1BQ48</accession>
<feature type="transmembrane region" description="Helical" evidence="1">
    <location>
        <begin position="203"/>
        <end position="223"/>
    </location>
</feature>
<dbReference type="GO" id="GO:0022857">
    <property type="term" value="F:transmembrane transporter activity"/>
    <property type="evidence" value="ECO:0007669"/>
    <property type="project" value="InterPro"/>
</dbReference>
<dbReference type="CDD" id="cd17478">
    <property type="entry name" value="MFS_FsR"/>
    <property type="match status" value="1"/>
</dbReference>
<feature type="transmembrane region" description="Helical" evidence="1">
    <location>
        <begin position="73"/>
        <end position="91"/>
    </location>
</feature>
<organism evidence="3">
    <name type="scientific">hydrothermal vent metagenome</name>
    <dbReference type="NCBI Taxonomy" id="652676"/>
    <lineage>
        <taxon>unclassified sequences</taxon>
        <taxon>metagenomes</taxon>
        <taxon>ecological metagenomes</taxon>
    </lineage>
</organism>
<feature type="transmembrane region" description="Helical" evidence="1">
    <location>
        <begin position="136"/>
        <end position="159"/>
    </location>
</feature>
<feature type="transmembrane region" description="Helical" evidence="1">
    <location>
        <begin position="97"/>
        <end position="116"/>
    </location>
</feature>
<dbReference type="InterPro" id="IPR011701">
    <property type="entry name" value="MFS"/>
</dbReference>
<protein>
    <recommendedName>
        <fullName evidence="2">Major facilitator superfamily (MFS) profile domain-containing protein</fullName>
    </recommendedName>
</protein>
<dbReference type="EMBL" id="UOGD01000158">
    <property type="protein sequence ID" value="VAX20069.1"/>
    <property type="molecule type" value="Genomic_DNA"/>
</dbReference>
<keyword evidence="1" id="KW-1133">Transmembrane helix</keyword>
<dbReference type="InterPro" id="IPR020846">
    <property type="entry name" value="MFS_dom"/>
</dbReference>
<gene>
    <name evidence="3" type="ORF">MNBD_IGNAVI01-653</name>
</gene>
<feature type="transmembrane region" description="Helical" evidence="1">
    <location>
        <begin position="331"/>
        <end position="352"/>
    </location>
</feature>
<evidence type="ECO:0000313" key="3">
    <source>
        <dbReference type="EMBL" id="VAX20069.1"/>
    </source>
</evidence>
<dbReference type="Gene3D" id="1.20.1250.20">
    <property type="entry name" value="MFS general substrate transporter like domains"/>
    <property type="match status" value="2"/>
</dbReference>
<sequence>MNSTKKFQTGNVVTISFAHFVHDVYSSFLAPLLPLIIEKYSISLSFASFLTIIQRLPSLFNPLVGYAADKLPIRYLLIVAPAITVTCMSLIGVAPHLIVLIVLLLTSGIGVSLFHVPSPVMIKKVSGDRIGKGMSFYMLGGEIARSVGPLYVLAAVSLWGLEGTYKLIPLGLIASALLFFKFRKIPISDAFKNKQKETGAIDAVKKHLAFFISIGGIFFFTSLVKGSLTTFLPTFMTEKGESLWFGGIALSVVQFSGAAGTLFSGSISDKIGRKATLLIMGFSTPALMLLFIFTSDTMFAFPVLILIGFIMFATTPVLLAEVNSIKTEHPALINGIFMTISFLVSAFSLLLIGSLGDLLGLKTSYIITAFVSVLAIPFIFKLPSN</sequence>
<dbReference type="PANTHER" id="PTHR43129:SF1">
    <property type="entry name" value="FOSMIDOMYCIN RESISTANCE PROTEIN"/>
    <property type="match status" value="1"/>
</dbReference>
<evidence type="ECO:0000256" key="1">
    <source>
        <dbReference type="SAM" id="Phobius"/>
    </source>
</evidence>
<evidence type="ECO:0000259" key="2">
    <source>
        <dbReference type="PROSITE" id="PS50850"/>
    </source>
</evidence>